<evidence type="ECO:0000256" key="2">
    <source>
        <dbReference type="ARBA" id="ARBA00022448"/>
    </source>
</evidence>
<keyword evidence="4" id="KW-0677">Repeat</keyword>
<gene>
    <name evidence="8" type="primary">yphE</name>
    <name evidence="8" type="ORF">KL86PLE_70122</name>
</gene>
<dbReference type="SUPFAM" id="SSF52540">
    <property type="entry name" value="P-loop containing nucleoside triphosphate hydrolases"/>
    <property type="match status" value="2"/>
</dbReference>
<feature type="domain" description="ABC transporter" evidence="7">
    <location>
        <begin position="7"/>
        <end position="245"/>
    </location>
</feature>
<reference evidence="8" key="1">
    <citation type="submission" date="2016-08" db="EMBL/GenBank/DDBJ databases">
        <authorList>
            <person name="Seilhamer J.J."/>
        </authorList>
    </citation>
    <scope>NUCLEOTIDE SEQUENCE</scope>
    <source>
        <strain evidence="8">86</strain>
    </source>
</reference>
<dbReference type="Gene3D" id="3.40.50.300">
    <property type="entry name" value="P-loop containing nucleotide triphosphate hydrolases"/>
    <property type="match status" value="2"/>
</dbReference>
<sequence>MMGPAKLEISNLTKAYTGVLALDDFSADFDGGKVYALLGKNGSGKSTFVKCLSGAVIPTSGEIRIDGVPVRFKGPADANAAGIAVVYQELSLILDFTVAENIMLGRFPTIGPGNITVDWKATNAHVQDILTSLKIDIPVTRKISDLSVGQRQVIEIAKAMSLNPRVLLLDEPTSALARHEINSLLEVVRSLREKGVAIIFITHKLNEIRGVADYVTVLRDGRMVGTVPIDVATPKVIVDMMFGETTLKSRPADLKVGEEIRLKVTGLKRKDKYEDISFELRAGEILGIAGMLGAGRSELLRGIFGADAIDGGAIVLNGTEVRRPTVARMKTLGLAMTMENRKEEGLIQIMSIEDNLCLASLDEVGQRGFLSHFLQAPVAEKWIGRLQIKVSDALQEVQSLSGGNQQKVVVGNWLNTDPKVVFFDEPTRGIDIVAKQQIFQIMWDLSRRGLSVVFVSSELEELLEVCHRILIMEAGRFIGEVREPENTPIESLYAMCMGETAK</sequence>
<dbReference type="PANTHER" id="PTHR43790:SF9">
    <property type="entry name" value="GALACTOFURANOSE TRANSPORTER ATP-BINDING PROTEIN YTFR"/>
    <property type="match status" value="1"/>
</dbReference>
<dbReference type="CDD" id="cd03216">
    <property type="entry name" value="ABC_Carb_Monos_I"/>
    <property type="match status" value="1"/>
</dbReference>
<dbReference type="PANTHER" id="PTHR43790">
    <property type="entry name" value="CARBOHYDRATE TRANSPORT ATP-BINDING PROTEIN MG119-RELATED"/>
    <property type="match status" value="1"/>
</dbReference>
<dbReference type="InterPro" id="IPR003439">
    <property type="entry name" value="ABC_transporter-like_ATP-bd"/>
</dbReference>
<keyword evidence="3 8" id="KW-0762">Sugar transport</keyword>
<accession>A0A212LLC2</accession>
<evidence type="ECO:0000313" key="8">
    <source>
        <dbReference type="EMBL" id="SCM78352.1"/>
    </source>
</evidence>
<feature type="domain" description="ABC transporter" evidence="7">
    <location>
        <begin position="254"/>
        <end position="499"/>
    </location>
</feature>
<dbReference type="CDD" id="cd03215">
    <property type="entry name" value="ABC_Carb_Monos_II"/>
    <property type="match status" value="1"/>
</dbReference>
<dbReference type="SMART" id="SM00382">
    <property type="entry name" value="AAA"/>
    <property type="match status" value="2"/>
</dbReference>
<evidence type="ECO:0000256" key="6">
    <source>
        <dbReference type="ARBA" id="ARBA00022840"/>
    </source>
</evidence>
<dbReference type="PROSITE" id="PS00211">
    <property type="entry name" value="ABC_TRANSPORTER_1"/>
    <property type="match status" value="2"/>
</dbReference>
<comment type="similarity">
    <text evidence="1">Belongs to the ABC transporter superfamily.</text>
</comment>
<evidence type="ECO:0000259" key="7">
    <source>
        <dbReference type="PROSITE" id="PS50893"/>
    </source>
</evidence>
<dbReference type="Pfam" id="PF00005">
    <property type="entry name" value="ABC_tran"/>
    <property type="match status" value="2"/>
</dbReference>
<dbReference type="InterPro" id="IPR017871">
    <property type="entry name" value="ABC_transporter-like_CS"/>
</dbReference>
<dbReference type="InterPro" id="IPR003593">
    <property type="entry name" value="AAA+_ATPase"/>
</dbReference>
<dbReference type="PROSITE" id="PS50893">
    <property type="entry name" value="ABC_TRANSPORTER_2"/>
    <property type="match status" value="2"/>
</dbReference>
<name>A0A212LLC2_9HYPH</name>
<organism evidence="8">
    <name type="scientific">uncultured Pleomorphomonas sp</name>
    <dbReference type="NCBI Taxonomy" id="442121"/>
    <lineage>
        <taxon>Bacteria</taxon>
        <taxon>Pseudomonadati</taxon>
        <taxon>Pseudomonadota</taxon>
        <taxon>Alphaproteobacteria</taxon>
        <taxon>Hyphomicrobiales</taxon>
        <taxon>Pleomorphomonadaceae</taxon>
        <taxon>Pleomorphomonas</taxon>
        <taxon>environmental samples</taxon>
    </lineage>
</organism>
<evidence type="ECO:0000256" key="1">
    <source>
        <dbReference type="ARBA" id="ARBA00005417"/>
    </source>
</evidence>
<dbReference type="RefSeq" id="WP_288198088.1">
    <property type="nucleotide sequence ID" value="NZ_LT608334.1"/>
</dbReference>
<keyword evidence="2" id="KW-0813">Transport</keyword>
<protein>
    <submittedName>
        <fullName evidence="8">Fused putative sugar transporter subunits of ABC superfamily: ATP-binding components</fullName>
    </submittedName>
</protein>
<keyword evidence="6 8" id="KW-0067">ATP-binding</keyword>
<dbReference type="EMBL" id="FMJD01000011">
    <property type="protein sequence ID" value="SCM78352.1"/>
    <property type="molecule type" value="Genomic_DNA"/>
</dbReference>
<evidence type="ECO:0000256" key="4">
    <source>
        <dbReference type="ARBA" id="ARBA00022737"/>
    </source>
</evidence>
<dbReference type="InterPro" id="IPR027417">
    <property type="entry name" value="P-loop_NTPase"/>
</dbReference>
<keyword evidence="5" id="KW-0547">Nucleotide-binding</keyword>
<dbReference type="GO" id="GO:0016887">
    <property type="term" value="F:ATP hydrolysis activity"/>
    <property type="evidence" value="ECO:0007669"/>
    <property type="project" value="InterPro"/>
</dbReference>
<proteinExistence type="inferred from homology"/>
<evidence type="ECO:0000256" key="5">
    <source>
        <dbReference type="ARBA" id="ARBA00022741"/>
    </source>
</evidence>
<evidence type="ECO:0000256" key="3">
    <source>
        <dbReference type="ARBA" id="ARBA00022597"/>
    </source>
</evidence>
<dbReference type="AlphaFoldDB" id="A0A212LLC2"/>
<dbReference type="InterPro" id="IPR050107">
    <property type="entry name" value="ABC_carbohydrate_import_ATPase"/>
</dbReference>
<dbReference type="GO" id="GO:0005524">
    <property type="term" value="F:ATP binding"/>
    <property type="evidence" value="ECO:0007669"/>
    <property type="project" value="UniProtKB-KW"/>
</dbReference>